<dbReference type="GO" id="GO:0005634">
    <property type="term" value="C:nucleus"/>
    <property type="evidence" value="ECO:0007669"/>
    <property type="project" value="TreeGrafter"/>
</dbReference>
<dbReference type="Gene3D" id="3.90.1410.10">
    <property type="entry name" value="set domain protein methyltransferase, domain 1"/>
    <property type="match status" value="1"/>
</dbReference>
<keyword evidence="2" id="KW-1185">Reference proteome</keyword>
<organism evidence="1 2">
    <name type="scientific">Lyophyllum shimeji</name>
    <name type="common">Hon-shimeji</name>
    <name type="synonym">Tricholoma shimeji</name>
    <dbReference type="NCBI Taxonomy" id="47721"/>
    <lineage>
        <taxon>Eukaryota</taxon>
        <taxon>Fungi</taxon>
        <taxon>Dikarya</taxon>
        <taxon>Basidiomycota</taxon>
        <taxon>Agaricomycotina</taxon>
        <taxon>Agaricomycetes</taxon>
        <taxon>Agaricomycetidae</taxon>
        <taxon>Agaricales</taxon>
        <taxon>Tricholomatineae</taxon>
        <taxon>Lyophyllaceae</taxon>
        <taxon>Lyophyllum</taxon>
    </lineage>
</organism>
<dbReference type="OrthoDB" id="42889at2759"/>
<dbReference type="AlphaFoldDB" id="A0A9P3PDV2"/>
<gene>
    <name evidence="1" type="ORF">LshimejAT787_0109560</name>
</gene>
<dbReference type="GO" id="GO:0016279">
    <property type="term" value="F:protein-lysine N-methyltransferase activity"/>
    <property type="evidence" value="ECO:0007669"/>
    <property type="project" value="TreeGrafter"/>
</dbReference>
<dbReference type="InterPro" id="IPR046341">
    <property type="entry name" value="SET_dom_sf"/>
</dbReference>
<reference evidence="1" key="1">
    <citation type="submission" date="2022-07" db="EMBL/GenBank/DDBJ databases">
        <title>The genome of Lyophyllum shimeji provides insight into the initial evolution of ectomycorrhizal fungal genome.</title>
        <authorList>
            <person name="Kobayashi Y."/>
            <person name="Shibata T."/>
            <person name="Hirakawa H."/>
            <person name="Shigenobu S."/>
            <person name="Nishiyama T."/>
            <person name="Yamada A."/>
            <person name="Hasebe M."/>
            <person name="Kawaguchi M."/>
        </authorList>
    </citation>
    <scope>NUCLEOTIDE SEQUENCE</scope>
    <source>
        <strain evidence="1">AT787</strain>
    </source>
</reference>
<accession>A0A9P3PDV2</accession>
<evidence type="ECO:0000313" key="2">
    <source>
        <dbReference type="Proteomes" id="UP001063166"/>
    </source>
</evidence>
<evidence type="ECO:0000313" key="1">
    <source>
        <dbReference type="EMBL" id="GLB34072.1"/>
    </source>
</evidence>
<comment type="caution">
    <text evidence="1">The sequence shown here is derived from an EMBL/GenBank/DDBJ whole genome shotgun (WGS) entry which is preliminary data.</text>
</comment>
<proteinExistence type="predicted"/>
<dbReference type="Proteomes" id="UP001063166">
    <property type="component" value="Unassembled WGS sequence"/>
</dbReference>
<sequence>MSTTEPAIAVAFKKWLTDHGGEFNPHAYFASVPSGLSVVGGEDLTADTAVVKCPFDLAITEELAQRRLLYLVDLRELISAKQWSERQWISSYLCFHWILEDSSHLLHYAYLKTLPCATKLRTPLHFTQSELQLFQGTNLYGATLDREREWRKEWSQCHAVFARENADWGRQFTWEAYLTAATYLSSRAFPSSLLSPTPSLLSSPDTKPVLLPGIDALNHGRGQPVSWVVSYPNSDDPEPRAPSISLILHNPSTKGQELLNNYGAKPNSELILGYGFSLSRNPDDTIVLKIGGINGQKWEVGRNARGADGLWDELLRSFQQDTESPPTYEDQLDAAAALLEMVQSLLGRLSSHSDDREVEIRPEVATMLHDYVEGQRDILQSLINFAHEKEQLAVEAARAEGIDIVLED</sequence>
<dbReference type="InterPro" id="IPR050600">
    <property type="entry name" value="SETD3_SETD6_MTase"/>
</dbReference>
<name>A0A9P3PDV2_LYOSH</name>
<protein>
    <submittedName>
        <fullName evidence="1">SET domain contatining protein</fullName>
    </submittedName>
</protein>
<dbReference type="PANTHER" id="PTHR13271:SF147">
    <property type="entry name" value="PROTEIN-LYSINE N-METHYLTRANSFERASE EFM1-RELATED"/>
    <property type="match status" value="1"/>
</dbReference>
<dbReference type="SUPFAM" id="SSF82199">
    <property type="entry name" value="SET domain"/>
    <property type="match status" value="1"/>
</dbReference>
<dbReference type="PANTHER" id="PTHR13271">
    <property type="entry name" value="UNCHARACTERIZED PUTATIVE METHYLTRANSFERASE"/>
    <property type="match status" value="1"/>
</dbReference>
<dbReference type="EMBL" id="BRPK01000001">
    <property type="protein sequence ID" value="GLB34072.1"/>
    <property type="molecule type" value="Genomic_DNA"/>
</dbReference>